<reference evidence="15" key="1">
    <citation type="journal article" date="2008" name="Nat. Genet.">
        <title>The Pristionchus pacificus genome provides a unique perspective on nematode lifestyle and parasitism.</title>
        <authorList>
            <person name="Dieterich C."/>
            <person name="Clifton S.W."/>
            <person name="Schuster L.N."/>
            <person name="Chinwalla A."/>
            <person name="Delehaunty K."/>
            <person name="Dinkelacker I."/>
            <person name="Fulton L."/>
            <person name="Fulton R."/>
            <person name="Godfrey J."/>
            <person name="Minx P."/>
            <person name="Mitreva M."/>
            <person name="Roeseler W."/>
            <person name="Tian H."/>
            <person name="Witte H."/>
            <person name="Yang S.P."/>
            <person name="Wilson R.K."/>
            <person name="Sommer R.J."/>
        </authorList>
    </citation>
    <scope>NUCLEOTIDE SEQUENCE [LARGE SCALE GENOMIC DNA]</scope>
    <source>
        <strain evidence="15">PS312</strain>
    </source>
</reference>
<evidence type="ECO:0000259" key="13">
    <source>
        <dbReference type="PROSITE" id="PS51843"/>
    </source>
</evidence>
<dbReference type="PROSITE" id="PS51030">
    <property type="entry name" value="NUCLEAR_REC_DBD_2"/>
    <property type="match status" value="1"/>
</dbReference>
<evidence type="ECO:0000259" key="12">
    <source>
        <dbReference type="PROSITE" id="PS51030"/>
    </source>
</evidence>
<evidence type="ECO:0000256" key="6">
    <source>
        <dbReference type="ARBA" id="ARBA00023015"/>
    </source>
</evidence>
<dbReference type="InterPro" id="IPR001628">
    <property type="entry name" value="Znf_hrmn_rcpt"/>
</dbReference>
<organism evidence="14 15">
    <name type="scientific">Pristionchus pacificus</name>
    <name type="common">Parasitic nematode worm</name>
    <dbReference type="NCBI Taxonomy" id="54126"/>
    <lineage>
        <taxon>Eukaryota</taxon>
        <taxon>Metazoa</taxon>
        <taxon>Ecdysozoa</taxon>
        <taxon>Nematoda</taxon>
        <taxon>Chromadorea</taxon>
        <taxon>Rhabditida</taxon>
        <taxon>Rhabditina</taxon>
        <taxon>Diplogasteromorpha</taxon>
        <taxon>Diplogasteroidea</taxon>
        <taxon>Neodiplogasteridae</taxon>
        <taxon>Pristionchus</taxon>
    </lineage>
</organism>
<feature type="domain" description="NR LBD" evidence="13">
    <location>
        <begin position="251"/>
        <end position="481"/>
    </location>
</feature>
<dbReference type="InterPro" id="IPR013088">
    <property type="entry name" value="Znf_NHR/GATA"/>
</dbReference>
<evidence type="ECO:0000256" key="7">
    <source>
        <dbReference type="ARBA" id="ARBA00023125"/>
    </source>
</evidence>
<dbReference type="FunFam" id="3.30.50.10:FF:000030">
    <property type="entry name" value="Nuclear Hormone Receptor family"/>
    <property type="match status" value="1"/>
</dbReference>
<evidence type="ECO:0000256" key="10">
    <source>
        <dbReference type="ARBA" id="ARBA00023242"/>
    </source>
</evidence>
<dbReference type="Gene3D" id="1.10.565.10">
    <property type="entry name" value="Retinoid X Receptor"/>
    <property type="match status" value="1"/>
</dbReference>
<dbReference type="AlphaFoldDB" id="A0A8R1V2T6"/>
<comment type="subcellular location">
    <subcellularLocation>
        <location evidence="1 11">Nucleus</location>
    </subcellularLocation>
</comment>
<dbReference type="InterPro" id="IPR049636">
    <property type="entry name" value="HNF4-like_DBD"/>
</dbReference>
<evidence type="ECO:0000256" key="1">
    <source>
        <dbReference type="ARBA" id="ARBA00004123"/>
    </source>
</evidence>
<dbReference type="SMART" id="SM00430">
    <property type="entry name" value="HOLI"/>
    <property type="match status" value="1"/>
</dbReference>
<dbReference type="Pfam" id="PF00105">
    <property type="entry name" value="zf-C4"/>
    <property type="match status" value="1"/>
</dbReference>
<accession>A0A8R1V2T6</accession>
<keyword evidence="8 11" id="KW-0804">Transcription</keyword>
<dbReference type="SMART" id="SM00399">
    <property type="entry name" value="ZnF_C4"/>
    <property type="match status" value="1"/>
</dbReference>
<evidence type="ECO:0000256" key="9">
    <source>
        <dbReference type="ARBA" id="ARBA00023170"/>
    </source>
</evidence>
<dbReference type="InterPro" id="IPR035500">
    <property type="entry name" value="NHR-like_dom_sf"/>
</dbReference>
<gene>
    <name evidence="14" type="primary">WBGene00282778</name>
</gene>
<evidence type="ECO:0000256" key="8">
    <source>
        <dbReference type="ARBA" id="ARBA00023163"/>
    </source>
</evidence>
<dbReference type="Gene3D" id="3.30.50.10">
    <property type="entry name" value="Erythroid Transcription Factor GATA-1, subunit A"/>
    <property type="match status" value="1"/>
</dbReference>
<evidence type="ECO:0000313" key="14">
    <source>
        <dbReference type="EnsemblMetazoa" id="PPA44409b.1"/>
    </source>
</evidence>
<protein>
    <submittedName>
        <fullName evidence="14">Nuclear receptor</fullName>
    </submittedName>
</protein>
<feature type="domain" description="Nuclear receptor" evidence="12">
    <location>
        <begin position="103"/>
        <end position="178"/>
    </location>
</feature>
<dbReference type="Pfam" id="PF00104">
    <property type="entry name" value="Hormone_recep"/>
    <property type="match status" value="1"/>
</dbReference>
<dbReference type="Proteomes" id="UP000005239">
    <property type="component" value="Unassembled WGS sequence"/>
</dbReference>
<evidence type="ECO:0000256" key="5">
    <source>
        <dbReference type="ARBA" id="ARBA00022833"/>
    </source>
</evidence>
<proteinExistence type="inferred from homology"/>
<dbReference type="CDD" id="cd06960">
    <property type="entry name" value="NR_DBD_HNF4A"/>
    <property type="match status" value="1"/>
</dbReference>
<dbReference type="GO" id="GO:0003700">
    <property type="term" value="F:DNA-binding transcription factor activity"/>
    <property type="evidence" value="ECO:0007669"/>
    <property type="project" value="InterPro"/>
</dbReference>
<dbReference type="InterPro" id="IPR000536">
    <property type="entry name" value="Nucl_hrmn_rcpt_lig-bd"/>
</dbReference>
<dbReference type="GO" id="GO:0000978">
    <property type="term" value="F:RNA polymerase II cis-regulatory region sequence-specific DNA binding"/>
    <property type="evidence" value="ECO:0007669"/>
    <property type="project" value="InterPro"/>
</dbReference>
<name>A0A8R1V2T6_PRIPA</name>
<reference evidence="14" key="2">
    <citation type="submission" date="2022-06" db="UniProtKB">
        <authorList>
            <consortium name="EnsemblMetazoa"/>
        </authorList>
    </citation>
    <scope>IDENTIFICATION</scope>
    <source>
        <strain evidence="14">PS312</strain>
    </source>
</reference>
<keyword evidence="5 11" id="KW-0862">Zinc</keyword>
<sequence length="498" mass="55853">MDLFIDGTFPSGSGIFPTSKMQHDIKIEELDDAFPSTSTIAAPSTVRHSFSFDSCQSAFSRMRTTSFDCSLLDDLPMPEDEEDVKPIQQSAMYSPSQMQLLEATICVVCGDRASGFHYSVVSCNGCKTFFRRTVISRRKFKCTRGGMCVFDKARRCACRACRFQKCLQVGMNPKNIQIFFTGVRKAKMDECQIKKEEEEINLPSPSPDVPLSSSLLNLTSTIKDLSLRESRLDALRVTSPKTAFYVNCGIEELLLTKSLFADFSGTRPKQVVPFLSKECYEAEPVKFWIIAELGLAVEYAKSFIVFNELPKDDQWLLAAHAASVLAMLTLAFDTVEKQSETTVFPDGRDAFDYKKPGERSNMFDAIFNRLHRKPASLLRPLSASRTHLALLRAIHLFNPEVPGLSSSSVTMVRSVRERYTSVLSRLVFSEGGNAPTRLQDLLFTLPAFFSTLAQCNDHVEICWMRGIRLRDYCPQKSSSCDSSPIDFDPLTDQTLLAL</sequence>
<keyword evidence="3 11" id="KW-0479">Metal-binding</keyword>
<keyword evidence="15" id="KW-1185">Reference proteome</keyword>
<dbReference type="GO" id="GO:0005634">
    <property type="term" value="C:nucleus"/>
    <property type="evidence" value="ECO:0007669"/>
    <property type="project" value="UniProtKB-SubCell"/>
</dbReference>
<dbReference type="InterPro" id="IPR050274">
    <property type="entry name" value="Nuclear_hormone_rcpt_NR2"/>
</dbReference>
<evidence type="ECO:0000313" key="15">
    <source>
        <dbReference type="Proteomes" id="UP000005239"/>
    </source>
</evidence>
<keyword evidence="9 11" id="KW-0675">Receptor</keyword>
<dbReference type="PRINTS" id="PR00047">
    <property type="entry name" value="STROIDFINGER"/>
</dbReference>
<keyword evidence="10 11" id="KW-0539">Nucleus</keyword>
<dbReference type="SUPFAM" id="SSF48508">
    <property type="entry name" value="Nuclear receptor ligand-binding domain"/>
    <property type="match status" value="1"/>
</dbReference>
<evidence type="ECO:0000256" key="3">
    <source>
        <dbReference type="ARBA" id="ARBA00022723"/>
    </source>
</evidence>
<comment type="similarity">
    <text evidence="2 11">Belongs to the nuclear hormone receptor family.</text>
</comment>
<keyword evidence="6 11" id="KW-0805">Transcription regulation</keyword>
<evidence type="ECO:0000256" key="4">
    <source>
        <dbReference type="ARBA" id="ARBA00022771"/>
    </source>
</evidence>
<dbReference type="PROSITE" id="PS51843">
    <property type="entry name" value="NR_LBD"/>
    <property type="match status" value="1"/>
</dbReference>
<dbReference type="PROSITE" id="PS00031">
    <property type="entry name" value="NUCLEAR_REC_DBD_1"/>
    <property type="match status" value="1"/>
</dbReference>
<dbReference type="EnsemblMetazoa" id="PPA44409b.1">
    <property type="protein sequence ID" value="PPA44409b.1"/>
    <property type="gene ID" value="WBGene00282778"/>
</dbReference>
<dbReference type="SUPFAM" id="SSF57716">
    <property type="entry name" value="Glucocorticoid receptor-like (DNA-binding domain)"/>
    <property type="match status" value="1"/>
</dbReference>
<keyword evidence="4 11" id="KW-0863">Zinc-finger</keyword>
<evidence type="ECO:0000256" key="2">
    <source>
        <dbReference type="ARBA" id="ARBA00005993"/>
    </source>
</evidence>
<dbReference type="GO" id="GO:0008270">
    <property type="term" value="F:zinc ion binding"/>
    <property type="evidence" value="ECO:0007669"/>
    <property type="project" value="UniProtKB-KW"/>
</dbReference>
<evidence type="ECO:0000256" key="11">
    <source>
        <dbReference type="RuleBase" id="RU004334"/>
    </source>
</evidence>
<dbReference type="PANTHER" id="PTHR24083">
    <property type="entry name" value="NUCLEAR HORMONE RECEPTOR"/>
    <property type="match status" value="1"/>
</dbReference>
<keyword evidence="7 11" id="KW-0238">DNA-binding</keyword>